<sequence length="400" mass="42656">MDQTPFERHVWAEIDLDALRHNFRLTKQWAGGMPLCAVVKADAYGHGAVRCARVFAGEGAAWLAVSRLTEALELRRAGLTLPILILGRTDPQFAAALAASRITQCCYSLPYARALSEQAAAAGVRVEIHLKADTGMGRIGFALRTDFDAAIREMIEAARLPGLQMTGLFQHFSVADEAGPDSTAYTAAQHALFVRAFEALRAGGCEPALVHCDNSAGTLLHPDWPAGLPRARCMGRPGIILYGCPPSGEVPCPGLRPVMTMKTVVSMVKELQPGQSASYGRRFTAGAPTLAATLCAGYADGYPRLLSEGKGVVDLHGAPCPVLGRVCMDQMLVDVTGAPAVREGDEAVLWGGATAGDTAETIARKTGTISYEVLCGVARRVPRVYLERGKTVYIDEHLNV</sequence>
<dbReference type="InterPro" id="IPR029066">
    <property type="entry name" value="PLP-binding_barrel"/>
</dbReference>
<dbReference type="SUPFAM" id="SSF51419">
    <property type="entry name" value="PLP-binding barrel"/>
    <property type="match status" value="1"/>
</dbReference>
<accession>A0A9D1TWI5</accession>
<dbReference type="PANTHER" id="PTHR30511">
    <property type="entry name" value="ALANINE RACEMASE"/>
    <property type="match status" value="1"/>
</dbReference>
<dbReference type="EC" id="5.1.1.1" evidence="4"/>
<evidence type="ECO:0000259" key="7">
    <source>
        <dbReference type="SMART" id="SM01005"/>
    </source>
</evidence>
<protein>
    <recommendedName>
        <fullName evidence="4">Alanine racemase</fullName>
        <ecNumber evidence="4">5.1.1.1</ecNumber>
    </recommendedName>
</protein>
<comment type="similarity">
    <text evidence="4">Belongs to the alanine racemase family.</text>
</comment>
<feature type="active site" description="Proton acceptor; specific for L-alanine" evidence="4">
    <location>
        <position position="279"/>
    </location>
</feature>
<dbReference type="InterPro" id="IPR011079">
    <property type="entry name" value="Ala_racemase_C"/>
</dbReference>
<comment type="function">
    <text evidence="4">Catalyzes the interconversion of L-alanine and D-alanine. May also act on other amino acids.</text>
</comment>
<evidence type="ECO:0000256" key="2">
    <source>
        <dbReference type="ARBA" id="ARBA00022898"/>
    </source>
</evidence>
<dbReference type="SUPFAM" id="SSF50621">
    <property type="entry name" value="Alanine racemase C-terminal domain-like"/>
    <property type="match status" value="1"/>
</dbReference>
<feature type="binding site" evidence="4 6">
    <location>
        <position position="328"/>
    </location>
    <ligand>
        <name>substrate</name>
    </ligand>
</feature>
<dbReference type="InterPro" id="IPR001608">
    <property type="entry name" value="Ala_racemase_N"/>
</dbReference>
<dbReference type="GO" id="GO:0030632">
    <property type="term" value="P:D-alanine biosynthetic process"/>
    <property type="evidence" value="ECO:0007669"/>
    <property type="project" value="UniProtKB-UniRule"/>
</dbReference>
<dbReference type="Gene3D" id="3.20.20.10">
    <property type="entry name" value="Alanine racemase"/>
    <property type="match status" value="1"/>
</dbReference>
<name>A0A9D1TWI5_9FIRM</name>
<dbReference type="GO" id="GO:0030170">
    <property type="term" value="F:pyridoxal phosphate binding"/>
    <property type="evidence" value="ECO:0007669"/>
    <property type="project" value="UniProtKB-UniRule"/>
</dbReference>
<dbReference type="PRINTS" id="PR00992">
    <property type="entry name" value="ALARACEMASE"/>
</dbReference>
<dbReference type="PANTHER" id="PTHR30511:SF0">
    <property type="entry name" value="ALANINE RACEMASE, CATABOLIC-RELATED"/>
    <property type="match status" value="1"/>
</dbReference>
<keyword evidence="3 4" id="KW-0413">Isomerase</keyword>
<evidence type="ECO:0000313" key="8">
    <source>
        <dbReference type="EMBL" id="HIW08972.1"/>
    </source>
</evidence>
<dbReference type="SMART" id="SM01005">
    <property type="entry name" value="Ala_racemase_C"/>
    <property type="match status" value="1"/>
</dbReference>
<dbReference type="PROSITE" id="PS00395">
    <property type="entry name" value="ALANINE_RACEMASE"/>
    <property type="match status" value="1"/>
</dbReference>
<proteinExistence type="inferred from homology"/>
<evidence type="ECO:0000313" key="9">
    <source>
        <dbReference type="Proteomes" id="UP000823933"/>
    </source>
</evidence>
<dbReference type="Pfam" id="PF01168">
    <property type="entry name" value="Ala_racemase_N"/>
    <property type="match status" value="1"/>
</dbReference>
<comment type="pathway">
    <text evidence="4">Amino-acid biosynthesis; D-alanine biosynthesis; D-alanine from L-alanine: step 1/1.</text>
</comment>
<dbReference type="CDD" id="cd00430">
    <property type="entry name" value="PLPDE_III_AR"/>
    <property type="match status" value="1"/>
</dbReference>
<dbReference type="Proteomes" id="UP000823933">
    <property type="component" value="Unassembled WGS sequence"/>
</dbReference>
<keyword evidence="2 4" id="KW-0663">Pyridoxal phosphate</keyword>
<organism evidence="8 9">
    <name type="scientific">Candidatus Faecalibacterium intestinigallinarum</name>
    <dbReference type="NCBI Taxonomy" id="2838581"/>
    <lineage>
        <taxon>Bacteria</taxon>
        <taxon>Bacillati</taxon>
        <taxon>Bacillota</taxon>
        <taxon>Clostridia</taxon>
        <taxon>Eubacteriales</taxon>
        <taxon>Oscillospiraceae</taxon>
        <taxon>Faecalibacterium</taxon>
    </lineage>
</organism>
<dbReference type="GO" id="GO:0008784">
    <property type="term" value="F:alanine racemase activity"/>
    <property type="evidence" value="ECO:0007669"/>
    <property type="project" value="UniProtKB-UniRule"/>
</dbReference>
<dbReference type="InterPro" id="IPR020622">
    <property type="entry name" value="Ala_racemase_pyridoxalP-BS"/>
</dbReference>
<evidence type="ECO:0000256" key="6">
    <source>
        <dbReference type="PIRSR" id="PIRSR600821-52"/>
    </source>
</evidence>
<comment type="caution">
    <text evidence="8">The sequence shown here is derived from an EMBL/GenBank/DDBJ whole genome shotgun (WGS) entry which is preliminary data.</text>
</comment>
<dbReference type="InterPro" id="IPR000821">
    <property type="entry name" value="Ala_racemase"/>
</dbReference>
<evidence type="ECO:0000256" key="3">
    <source>
        <dbReference type="ARBA" id="ARBA00023235"/>
    </source>
</evidence>
<feature type="modified residue" description="N6-(pyridoxal phosphate)lysine" evidence="4 5">
    <location>
        <position position="40"/>
    </location>
</feature>
<comment type="catalytic activity">
    <reaction evidence="4">
        <text>L-alanine = D-alanine</text>
        <dbReference type="Rhea" id="RHEA:20249"/>
        <dbReference type="ChEBI" id="CHEBI:57416"/>
        <dbReference type="ChEBI" id="CHEBI:57972"/>
        <dbReference type="EC" id="5.1.1.1"/>
    </reaction>
</comment>
<feature type="active site" description="Proton acceptor; specific for D-alanine" evidence="4">
    <location>
        <position position="40"/>
    </location>
</feature>
<evidence type="ECO:0000256" key="1">
    <source>
        <dbReference type="ARBA" id="ARBA00001933"/>
    </source>
</evidence>
<dbReference type="FunFam" id="3.20.20.10:FF:000002">
    <property type="entry name" value="Alanine racemase"/>
    <property type="match status" value="1"/>
</dbReference>
<reference evidence="8" key="1">
    <citation type="journal article" date="2021" name="PeerJ">
        <title>Extensive microbial diversity within the chicken gut microbiome revealed by metagenomics and culture.</title>
        <authorList>
            <person name="Gilroy R."/>
            <person name="Ravi A."/>
            <person name="Getino M."/>
            <person name="Pursley I."/>
            <person name="Horton D.L."/>
            <person name="Alikhan N.F."/>
            <person name="Baker D."/>
            <person name="Gharbi K."/>
            <person name="Hall N."/>
            <person name="Watson M."/>
            <person name="Adriaenssens E.M."/>
            <person name="Foster-Nyarko E."/>
            <person name="Jarju S."/>
            <person name="Secka A."/>
            <person name="Antonio M."/>
            <person name="Oren A."/>
            <person name="Chaudhuri R.R."/>
            <person name="La Ragione R."/>
            <person name="Hildebrand F."/>
            <person name="Pallen M.J."/>
        </authorList>
    </citation>
    <scope>NUCLEOTIDE SEQUENCE</scope>
    <source>
        <strain evidence="8">ChiHcolR34-3080</strain>
    </source>
</reference>
<dbReference type="HAMAP" id="MF_01201">
    <property type="entry name" value="Ala_racemase"/>
    <property type="match status" value="1"/>
</dbReference>
<dbReference type="EMBL" id="DXHQ01000074">
    <property type="protein sequence ID" value="HIW08972.1"/>
    <property type="molecule type" value="Genomic_DNA"/>
</dbReference>
<comment type="cofactor">
    <cofactor evidence="1 4 5">
        <name>pyridoxal 5'-phosphate</name>
        <dbReference type="ChEBI" id="CHEBI:597326"/>
    </cofactor>
</comment>
<feature type="binding site" evidence="4 6">
    <location>
        <position position="138"/>
    </location>
    <ligand>
        <name>substrate</name>
    </ligand>
</feature>
<evidence type="ECO:0000256" key="4">
    <source>
        <dbReference type="HAMAP-Rule" id="MF_01201"/>
    </source>
</evidence>
<feature type="domain" description="Alanine racemase C-terminal" evidence="7">
    <location>
        <begin position="258"/>
        <end position="386"/>
    </location>
</feature>
<dbReference type="AlphaFoldDB" id="A0A9D1TWI5"/>
<evidence type="ECO:0000256" key="5">
    <source>
        <dbReference type="PIRSR" id="PIRSR600821-50"/>
    </source>
</evidence>
<reference evidence="8" key="2">
    <citation type="submission" date="2021-04" db="EMBL/GenBank/DDBJ databases">
        <authorList>
            <person name="Gilroy R."/>
        </authorList>
    </citation>
    <scope>NUCLEOTIDE SEQUENCE</scope>
    <source>
        <strain evidence="8">ChiHcolR34-3080</strain>
    </source>
</reference>
<dbReference type="GO" id="GO:0005829">
    <property type="term" value="C:cytosol"/>
    <property type="evidence" value="ECO:0007669"/>
    <property type="project" value="TreeGrafter"/>
</dbReference>
<dbReference type="Pfam" id="PF00842">
    <property type="entry name" value="Ala_racemase_C"/>
    <property type="match status" value="1"/>
</dbReference>
<dbReference type="Gene3D" id="2.40.37.10">
    <property type="entry name" value="Lyase, Ornithine Decarboxylase, Chain A, domain 1"/>
    <property type="match status" value="1"/>
</dbReference>
<dbReference type="NCBIfam" id="TIGR00492">
    <property type="entry name" value="alr"/>
    <property type="match status" value="1"/>
</dbReference>
<gene>
    <name evidence="8" type="primary">alr</name>
    <name evidence="8" type="ORF">H9890_06185</name>
</gene>
<dbReference type="InterPro" id="IPR009006">
    <property type="entry name" value="Ala_racemase/Decarboxylase_C"/>
</dbReference>